<evidence type="ECO:0000256" key="2">
    <source>
        <dbReference type="SAM" id="MobiDB-lite"/>
    </source>
</evidence>
<dbReference type="GO" id="GO:0004842">
    <property type="term" value="F:ubiquitin-protein transferase activity"/>
    <property type="evidence" value="ECO:0007669"/>
    <property type="project" value="InterPro"/>
</dbReference>
<comment type="caution">
    <text evidence="4">The sequence shown here is derived from an EMBL/GenBank/DDBJ whole genome shotgun (WGS) entry which is preliminary data.</text>
</comment>
<keyword evidence="1" id="KW-0479">Metal-binding</keyword>
<dbReference type="SUPFAM" id="SSF57850">
    <property type="entry name" value="RING/U-box"/>
    <property type="match status" value="1"/>
</dbReference>
<dbReference type="GO" id="GO:0030014">
    <property type="term" value="C:CCR4-NOT complex"/>
    <property type="evidence" value="ECO:0007669"/>
    <property type="project" value="InterPro"/>
</dbReference>
<feature type="compositionally biased region" description="Acidic residues" evidence="2">
    <location>
        <begin position="30"/>
        <end position="47"/>
    </location>
</feature>
<dbReference type="InterPro" id="IPR039515">
    <property type="entry name" value="NOT4_mRING-HC-C4C4"/>
</dbReference>
<feature type="compositionally biased region" description="Low complexity" evidence="2">
    <location>
        <begin position="11"/>
        <end position="29"/>
    </location>
</feature>
<reference evidence="4 5" key="1">
    <citation type="journal article" date="2020" name="Nat. Food">
        <title>A phased Vanilla planifolia genome enables genetic improvement of flavour and production.</title>
        <authorList>
            <person name="Hasing T."/>
            <person name="Tang H."/>
            <person name="Brym M."/>
            <person name="Khazi F."/>
            <person name="Huang T."/>
            <person name="Chambers A.H."/>
        </authorList>
    </citation>
    <scope>NUCLEOTIDE SEQUENCE [LARGE SCALE GENOMIC DNA]</scope>
    <source>
        <tissue evidence="4">Leaf</tissue>
    </source>
</reference>
<gene>
    <name evidence="4" type="ORF">HPP92_011353</name>
</gene>
<accession>A0A835R6V9</accession>
<dbReference type="Proteomes" id="UP000639772">
    <property type="component" value="Unassembled WGS sequence"/>
</dbReference>
<evidence type="ECO:0000256" key="1">
    <source>
        <dbReference type="PROSITE-ProRule" id="PRU00175"/>
    </source>
</evidence>
<feature type="compositionally biased region" description="Basic and acidic residues" evidence="2">
    <location>
        <begin position="1"/>
        <end position="10"/>
    </location>
</feature>
<dbReference type="GO" id="GO:0016567">
    <property type="term" value="P:protein ubiquitination"/>
    <property type="evidence" value="ECO:0007669"/>
    <property type="project" value="TreeGrafter"/>
</dbReference>
<evidence type="ECO:0000313" key="4">
    <source>
        <dbReference type="EMBL" id="KAG0483269.1"/>
    </source>
</evidence>
<proteinExistence type="predicted"/>
<dbReference type="PROSITE" id="PS50089">
    <property type="entry name" value="ZF_RING_2"/>
    <property type="match status" value="1"/>
</dbReference>
<dbReference type="Pfam" id="PF14570">
    <property type="entry name" value="zf-RING_4"/>
    <property type="match status" value="1"/>
</dbReference>
<feature type="domain" description="RING-type" evidence="3">
    <location>
        <begin position="151"/>
        <end position="194"/>
    </location>
</feature>
<dbReference type="AlphaFoldDB" id="A0A835R6V9"/>
<dbReference type="PANTHER" id="PTHR12603">
    <property type="entry name" value="CCR4-NOT TRANSCRIPTION COMPLEX RELATED"/>
    <property type="match status" value="1"/>
</dbReference>
<name>A0A835R6V9_VANPL</name>
<protein>
    <recommendedName>
        <fullName evidence="3">RING-type domain-containing protein</fullName>
    </recommendedName>
</protein>
<keyword evidence="1" id="KW-0862">Zinc</keyword>
<dbReference type="CDD" id="cd16618">
    <property type="entry name" value="mRING-HC-C4C4_CNOT4"/>
    <property type="match status" value="1"/>
</dbReference>
<dbReference type="OrthoDB" id="1923159at2759"/>
<feature type="region of interest" description="Disordered" evidence="2">
    <location>
        <begin position="61"/>
        <end position="94"/>
    </location>
</feature>
<dbReference type="InterPro" id="IPR039780">
    <property type="entry name" value="Mot2"/>
</dbReference>
<keyword evidence="1" id="KW-0863">Zinc-finger</keyword>
<evidence type="ECO:0000259" key="3">
    <source>
        <dbReference type="PROSITE" id="PS50089"/>
    </source>
</evidence>
<dbReference type="InterPro" id="IPR013083">
    <property type="entry name" value="Znf_RING/FYVE/PHD"/>
</dbReference>
<dbReference type="PANTHER" id="PTHR12603:SF0">
    <property type="entry name" value="CCR4-NOT TRANSCRIPTION COMPLEX SUBUNIT 4"/>
    <property type="match status" value="1"/>
</dbReference>
<sequence>MCGDIQRKEFSSVSISSGSSIESCSWSVSDAEDDQQEDERLEDGSGLDDWEAVADALYADDDHSQATSNSVKAAADSMPNDVHHEDTHPSIVTTKPEANIIRRAWRPDDAARPQTLPTLLKQCSFPLNMELHFASPRWGHHHNVVSAPSSCPICVEDFDVTDSSFLPCVCGFRVCLFCHKKILEEGDEKCPGCRKKYDRATCMGDSLTGAIMSLPGRFSRSCSMNSRY</sequence>
<dbReference type="EMBL" id="JADCNM010000005">
    <property type="protein sequence ID" value="KAG0483269.1"/>
    <property type="molecule type" value="Genomic_DNA"/>
</dbReference>
<dbReference type="GO" id="GO:0008270">
    <property type="term" value="F:zinc ion binding"/>
    <property type="evidence" value="ECO:0007669"/>
    <property type="project" value="UniProtKB-KW"/>
</dbReference>
<evidence type="ECO:0000313" key="5">
    <source>
        <dbReference type="Proteomes" id="UP000639772"/>
    </source>
</evidence>
<feature type="region of interest" description="Disordered" evidence="2">
    <location>
        <begin position="1"/>
        <end position="47"/>
    </location>
</feature>
<dbReference type="Gene3D" id="3.30.40.10">
    <property type="entry name" value="Zinc/RING finger domain, C3HC4 (zinc finger)"/>
    <property type="match status" value="1"/>
</dbReference>
<organism evidence="4 5">
    <name type="scientific">Vanilla planifolia</name>
    <name type="common">Vanilla</name>
    <dbReference type="NCBI Taxonomy" id="51239"/>
    <lineage>
        <taxon>Eukaryota</taxon>
        <taxon>Viridiplantae</taxon>
        <taxon>Streptophyta</taxon>
        <taxon>Embryophyta</taxon>
        <taxon>Tracheophyta</taxon>
        <taxon>Spermatophyta</taxon>
        <taxon>Magnoliopsida</taxon>
        <taxon>Liliopsida</taxon>
        <taxon>Asparagales</taxon>
        <taxon>Orchidaceae</taxon>
        <taxon>Vanilloideae</taxon>
        <taxon>Vanilleae</taxon>
        <taxon>Vanilla</taxon>
    </lineage>
</organism>
<dbReference type="InterPro" id="IPR001841">
    <property type="entry name" value="Znf_RING"/>
</dbReference>